<proteinExistence type="inferred from homology"/>
<dbReference type="Pfam" id="PF00881">
    <property type="entry name" value="Nitroreductase"/>
    <property type="match status" value="1"/>
</dbReference>
<evidence type="ECO:0000259" key="3">
    <source>
        <dbReference type="Pfam" id="PF00881"/>
    </source>
</evidence>
<evidence type="ECO:0000256" key="2">
    <source>
        <dbReference type="ARBA" id="ARBA00023002"/>
    </source>
</evidence>
<keyword evidence="2" id="KW-0560">Oxidoreductase</keyword>
<feature type="domain" description="Nitroreductase" evidence="3">
    <location>
        <begin position="24"/>
        <end position="69"/>
    </location>
</feature>
<dbReference type="Gene3D" id="3.40.109.10">
    <property type="entry name" value="NADH Oxidase"/>
    <property type="match status" value="1"/>
</dbReference>
<dbReference type="GO" id="GO:0016491">
    <property type="term" value="F:oxidoreductase activity"/>
    <property type="evidence" value="ECO:0007669"/>
    <property type="project" value="UniProtKB-KW"/>
</dbReference>
<dbReference type="InterPro" id="IPR029479">
    <property type="entry name" value="Nitroreductase"/>
</dbReference>
<dbReference type="InterPro" id="IPR000415">
    <property type="entry name" value="Nitroreductase-like"/>
</dbReference>
<organism evidence="4 5">
    <name type="scientific">Arthrobacter cheniae</name>
    <dbReference type="NCBI Taxonomy" id="1258888"/>
    <lineage>
        <taxon>Bacteria</taxon>
        <taxon>Bacillati</taxon>
        <taxon>Actinomycetota</taxon>
        <taxon>Actinomycetes</taxon>
        <taxon>Micrococcales</taxon>
        <taxon>Micrococcaceae</taxon>
        <taxon>Arthrobacter</taxon>
    </lineage>
</organism>
<protein>
    <submittedName>
        <fullName evidence="4">Nitroreductase</fullName>
    </submittedName>
</protein>
<dbReference type="AlphaFoldDB" id="A0A3A5MFW2"/>
<reference evidence="4 5" key="1">
    <citation type="submission" date="2018-09" db="EMBL/GenBank/DDBJ databases">
        <title>Novel species of Arthrobacter.</title>
        <authorList>
            <person name="Liu Q."/>
            <person name="Xin Y.-H."/>
        </authorList>
    </citation>
    <scope>NUCLEOTIDE SEQUENCE [LARGE SCALE GENOMIC DNA]</scope>
    <source>
        <strain evidence="4 5">Hz2</strain>
    </source>
</reference>
<evidence type="ECO:0000256" key="1">
    <source>
        <dbReference type="ARBA" id="ARBA00007118"/>
    </source>
</evidence>
<dbReference type="PANTHER" id="PTHR43673">
    <property type="entry name" value="NAD(P)H NITROREDUCTASE YDGI-RELATED"/>
    <property type="match status" value="1"/>
</dbReference>
<dbReference type="Proteomes" id="UP000272560">
    <property type="component" value="Unassembled WGS sequence"/>
</dbReference>
<comment type="similarity">
    <text evidence="1">Belongs to the nitroreductase family.</text>
</comment>
<dbReference type="RefSeq" id="WP_120147461.1">
    <property type="nucleotide sequence ID" value="NZ_QZVT01000001.1"/>
</dbReference>
<name>A0A3A5MFW2_9MICC</name>
<gene>
    <name evidence="4" type="ORF">D6T63_02775</name>
</gene>
<evidence type="ECO:0000313" key="4">
    <source>
        <dbReference type="EMBL" id="RJT83378.1"/>
    </source>
</evidence>
<accession>A0A3A5MFW2</accession>
<dbReference type="OrthoDB" id="9802510at2"/>
<comment type="caution">
    <text evidence="4">The sequence shown here is derived from an EMBL/GenBank/DDBJ whole genome shotgun (WGS) entry which is preliminary data.</text>
</comment>
<keyword evidence="5" id="KW-1185">Reference proteome</keyword>
<dbReference type="CDD" id="cd02138">
    <property type="entry name" value="TdsD-like"/>
    <property type="match status" value="1"/>
</dbReference>
<dbReference type="EMBL" id="QZVT01000001">
    <property type="protein sequence ID" value="RJT83378.1"/>
    <property type="molecule type" value="Genomic_DNA"/>
</dbReference>
<dbReference type="PANTHER" id="PTHR43673:SF10">
    <property type="entry name" value="NADH DEHYDROGENASE_NAD(P)H NITROREDUCTASE XCC3605-RELATED"/>
    <property type="match status" value="1"/>
</dbReference>
<evidence type="ECO:0000313" key="5">
    <source>
        <dbReference type="Proteomes" id="UP000272560"/>
    </source>
</evidence>
<dbReference type="SUPFAM" id="SSF55469">
    <property type="entry name" value="FMN-dependent nitroreductase-like"/>
    <property type="match status" value="1"/>
</dbReference>
<sequence>MSFSPALTTARLADTRVPIVDELARRWSPRSFDPEATVSDAQLDALLEAARWAPSASNNQPRRFIVARRGTHAFDAMVSALMGFNAAWAHRASALILGIAETSTVDGDPRPYSEYDLGQAVAHLSIQAENEGLATHQMAGVEWDRIVAAFDLTENLKPITITAVGTVDDADKLPEALAERETAPRTRLPLEELVLLRS</sequence>